<keyword evidence="2" id="KW-1185">Reference proteome</keyword>
<evidence type="ECO:0000313" key="2">
    <source>
        <dbReference type="Proteomes" id="UP001595692"/>
    </source>
</evidence>
<reference evidence="2" key="1">
    <citation type="journal article" date="2019" name="Int. J. Syst. Evol. Microbiol.">
        <title>The Global Catalogue of Microorganisms (GCM) 10K type strain sequencing project: providing services to taxonomists for standard genome sequencing and annotation.</title>
        <authorList>
            <consortium name="The Broad Institute Genomics Platform"/>
            <consortium name="The Broad Institute Genome Sequencing Center for Infectious Disease"/>
            <person name="Wu L."/>
            <person name="Ma J."/>
        </authorList>
    </citation>
    <scope>NUCLEOTIDE SEQUENCE [LARGE SCALE GENOMIC DNA]</scope>
    <source>
        <strain evidence="2">CCUG 54939</strain>
    </source>
</reference>
<proteinExistence type="predicted"/>
<dbReference type="RefSeq" id="WP_377151614.1">
    <property type="nucleotide sequence ID" value="NZ_JBHSAF010000006.1"/>
</dbReference>
<evidence type="ECO:0000313" key="1">
    <source>
        <dbReference type="EMBL" id="MFC3913337.1"/>
    </source>
</evidence>
<sequence>MTSIKVMIDENPSFGYRTVAALQRFNKNTEQRIFQLKGASPSASVLCRVWAEQNGWCSLALVIEVGYLRRPKGQPSW</sequence>
<organism evidence="1 2">
    <name type="scientific">Pseudaeromonas sharmana</name>
    <dbReference type="NCBI Taxonomy" id="328412"/>
    <lineage>
        <taxon>Bacteria</taxon>
        <taxon>Pseudomonadati</taxon>
        <taxon>Pseudomonadota</taxon>
        <taxon>Gammaproteobacteria</taxon>
        <taxon>Aeromonadales</taxon>
        <taxon>Aeromonadaceae</taxon>
        <taxon>Pseudaeromonas</taxon>
    </lineage>
</organism>
<name>A0ABV8CN62_9GAMM</name>
<comment type="caution">
    <text evidence="1">The sequence shown here is derived from an EMBL/GenBank/DDBJ whole genome shotgun (WGS) entry which is preliminary data.</text>
</comment>
<accession>A0ABV8CN62</accession>
<dbReference type="Proteomes" id="UP001595692">
    <property type="component" value="Unassembled WGS sequence"/>
</dbReference>
<protein>
    <submittedName>
        <fullName evidence="1">Uncharacterized protein</fullName>
    </submittedName>
</protein>
<gene>
    <name evidence="1" type="ORF">ACFOSS_07665</name>
</gene>
<dbReference type="EMBL" id="JBHSAF010000006">
    <property type="protein sequence ID" value="MFC3913337.1"/>
    <property type="molecule type" value="Genomic_DNA"/>
</dbReference>